<dbReference type="GO" id="GO:0005975">
    <property type="term" value="P:carbohydrate metabolic process"/>
    <property type="evidence" value="ECO:0007669"/>
    <property type="project" value="UniProtKB-ARBA"/>
</dbReference>
<keyword evidence="1" id="KW-0732">Signal</keyword>
<dbReference type="InterPro" id="IPR006558">
    <property type="entry name" value="LamG-like"/>
</dbReference>
<dbReference type="OrthoDB" id="2582440at2"/>
<dbReference type="SUPFAM" id="SSF49899">
    <property type="entry name" value="Concanavalin A-like lectins/glucanases"/>
    <property type="match status" value="1"/>
</dbReference>
<evidence type="ECO:0000313" key="4">
    <source>
        <dbReference type="EMBL" id="SDW06434.1"/>
    </source>
</evidence>
<evidence type="ECO:0000256" key="2">
    <source>
        <dbReference type="ARBA" id="ARBA00023157"/>
    </source>
</evidence>
<dbReference type="InterPro" id="IPR028974">
    <property type="entry name" value="TSP_type-3_rpt"/>
</dbReference>
<name>A0A1H2QID6_9FLAO</name>
<gene>
    <name evidence="4" type="ORF">SAMN05444411_1013</name>
</gene>
<dbReference type="InterPro" id="IPR013320">
    <property type="entry name" value="ConA-like_dom_sf"/>
</dbReference>
<protein>
    <submittedName>
        <fullName evidence="4">Por secretion system C-terminal sorting domain-containing protein</fullName>
    </submittedName>
</protein>
<dbReference type="RefSeq" id="WP_090118442.1">
    <property type="nucleotide sequence ID" value="NZ_FNNJ01000001.1"/>
</dbReference>
<dbReference type="Gene3D" id="2.60.120.200">
    <property type="match status" value="1"/>
</dbReference>
<evidence type="ECO:0000259" key="3">
    <source>
        <dbReference type="PROSITE" id="PS50060"/>
    </source>
</evidence>
<dbReference type="PROSITE" id="PS50060">
    <property type="entry name" value="MAM_2"/>
    <property type="match status" value="1"/>
</dbReference>
<accession>A0A1H2QID6</accession>
<dbReference type="Proteomes" id="UP000199595">
    <property type="component" value="Unassembled WGS sequence"/>
</dbReference>
<dbReference type="STRING" id="762486.SAMN05444411_1013"/>
<keyword evidence="2" id="KW-1015">Disulfide bond</keyword>
<proteinExistence type="predicted"/>
<sequence>MKKAIFTLSFIFSLVFTTNSQTIIHSASFESSLDSWTQNSGDDFDWIRQSGVTTLFETQPIGVSSISSYINAEMSTPRIKDDIWKKSNKFNGSDDTGEENFFDSDGDGILDNIDIDDDNDGIRDEYEETSCNISNVSTKTNYKFLNETFGAGYNRVEINASYPDATTTYCYEDGFNGCFGGDDLNDGEYTVYYKVADGDGNDDTPNGEVGSWADLYWYTGEDHTSGDANGRMAMFNASYDPGLFYSAAIKGALPNVPVTYSFWVINLDTEDAPNIGSRLRPDILVEFKDVNDNVLASISTGDIPPSINGDPEASWHQFTADLLLNVDEFYVYFYNNETGGLGNDLALDDIVISQTLCDMDSDGVADVFDLDSDNDGIPDVVECGLGSLSGGTAKIPFDSSWVDANGNGMHDSAEANTPLDSDGDGIPNHMDLDSDNDTVFDVNESGAVNLSGANYVNGDGDINGNGVGNGPDTDSFRETDVDSDGVLEYFTDGILDIYDYFNGTTFELSYGNDGQGLTGVGWSYYVIDSDNDGVPDYLDSTSDGSTFDISHTLYASLDTNNNGEIGGLNYSVDIDGDGILDLFDSDTNVFGSPRDLDRKLHLYFDGRNDYAEDDASILSGLGEATIMGWIKINPTATGVQRILGQNEFYIQLNSNKSITSYANGSTLNSVVLNTNQWIHIAATYSSSNEIFKLFVNGAEVNKETISGGLGIDTANFTIGRRPNTHSNYYHGYIDEVRVFDKALSNNELQKMVYQEIESNGGNVRGVVIPRDVTDYVEIPSPSVTVLPWANLKRYYRMDTYKDDIIDDLSTNTIDVGTGARIYNVKIIDVQSAPLPFVTQLDNTTLPNAVDIPTDGVLGTDVTTYDWSIVKIEHNNISYNNYQKHLGLFVNSIDASSNSIEYSIQNNSELNISWYLELNGIIDLEGESQLIQGGESILAVNSIGYIERDQQGIGNKYRYNDWASPVILIGTGYNNTTPYSIADVLRDGTDAENPLEISFVSGYDGSIGVPIEVSEYWLYKYANSPEGDYNSWQHIGSTGSLLPGEGFLMKGTGEPGALDQNYVFIGKPNNGDVTLTVSGTNDYLVGNPYPSALDVKKFIDDNGPSGTASITGTVYFWEHYGGDSHILSQYQAGYATSNYLVNLPATSHPDVSNLGSPAKLQTHNIAVGQGFFVQGDADGGVITFKNSQRVFETESSGNSVFMRNSTISNSNEEIFPLYRLGFDGDKIDHRQIALAVYEEATDNYDYGYDSEIYEIYEDDMYFLIGEKKCVIQSINQIEVNKEIPIGVISSGGLISIGIDEIQNVDENLSIFLKDLETELYYDITLSNYETTLPIGEYNDKYVVMFKNQESLQVNKQILDTKLTTYYNNEDKEIIIQNESNLNIDKVVMYNILGQIVKQWSLESSETEINLKIAKSSGVYIVQVYSEENKSSKKILVN</sequence>
<reference evidence="5" key="1">
    <citation type="submission" date="2016-10" db="EMBL/GenBank/DDBJ databases">
        <authorList>
            <person name="Varghese N."/>
            <person name="Submissions S."/>
        </authorList>
    </citation>
    <scope>NUCLEOTIDE SEQUENCE [LARGE SCALE GENOMIC DNA]</scope>
    <source>
        <strain evidence="5">DSM 24956</strain>
    </source>
</reference>
<dbReference type="InterPro" id="IPR000998">
    <property type="entry name" value="MAM_dom"/>
</dbReference>
<keyword evidence="5" id="KW-1185">Reference proteome</keyword>
<dbReference type="Gene3D" id="4.10.1080.10">
    <property type="entry name" value="TSP type-3 repeat"/>
    <property type="match status" value="1"/>
</dbReference>
<dbReference type="GO" id="GO:0005509">
    <property type="term" value="F:calcium ion binding"/>
    <property type="evidence" value="ECO:0007669"/>
    <property type="project" value="InterPro"/>
</dbReference>
<feature type="domain" description="MAM" evidence="3">
    <location>
        <begin position="306"/>
        <end position="359"/>
    </location>
</feature>
<dbReference type="PANTHER" id="PTHR42535:SF2">
    <property type="entry name" value="CHROMOSOME UNDETERMINED SCAFFOLD_146, WHOLE GENOME SHOTGUN SEQUENCE"/>
    <property type="match status" value="1"/>
</dbReference>
<dbReference type="Pfam" id="PF13385">
    <property type="entry name" value="Laminin_G_3"/>
    <property type="match status" value="1"/>
</dbReference>
<evidence type="ECO:0000313" key="5">
    <source>
        <dbReference type="Proteomes" id="UP000199595"/>
    </source>
</evidence>
<evidence type="ECO:0000256" key="1">
    <source>
        <dbReference type="ARBA" id="ARBA00022729"/>
    </source>
</evidence>
<dbReference type="EMBL" id="FNNJ01000001">
    <property type="protein sequence ID" value="SDW06434.1"/>
    <property type="molecule type" value="Genomic_DNA"/>
</dbReference>
<dbReference type="GO" id="GO:0016020">
    <property type="term" value="C:membrane"/>
    <property type="evidence" value="ECO:0007669"/>
    <property type="project" value="InterPro"/>
</dbReference>
<dbReference type="SMART" id="SM00560">
    <property type="entry name" value="LamGL"/>
    <property type="match status" value="1"/>
</dbReference>
<dbReference type="InterPro" id="IPR026444">
    <property type="entry name" value="Secre_tail"/>
</dbReference>
<organism evidence="4 5">
    <name type="scientific">Lutibacter oricola</name>
    <dbReference type="NCBI Taxonomy" id="762486"/>
    <lineage>
        <taxon>Bacteria</taxon>
        <taxon>Pseudomonadati</taxon>
        <taxon>Bacteroidota</taxon>
        <taxon>Flavobacteriia</taxon>
        <taxon>Flavobacteriales</taxon>
        <taxon>Flavobacteriaceae</taxon>
        <taxon>Lutibacter</taxon>
    </lineage>
</organism>
<dbReference type="GO" id="GO:0004553">
    <property type="term" value="F:hydrolase activity, hydrolyzing O-glycosyl compounds"/>
    <property type="evidence" value="ECO:0007669"/>
    <property type="project" value="UniProtKB-ARBA"/>
</dbReference>
<dbReference type="NCBIfam" id="TIGR04183">
    <property type="entry name" value="Por_Secre_tail"/>
    <property type="match status" value="1"/>
</dbReference>
<dbReference type="PANTHER" id="PTHR42535">
    <property type="entry name" value="OOKINETE PROTEIN, PUTATIVE-RELATED"/>
    <property type="match status" value="1"/>
</dbReference>